<reference evidence="1 2" key="1">
    <citation type="submission" date="2019-03" db="EMBL/GenBank/DDBJ databases">
        <title>Single cell metagenomics reveals metabolic interactions within the superorganism composed of flagellate Streblomastix strix and complex community of Bacteroidetes bacteria on its surface.</title>
        <authorList>
            <person name="Treitli S.C."/>
            <person name="Kolisko M."/>
            <person name="Husnik F."/>
            <person name="Keeling P."/>
            <person name="Hampl V."/>
        </authorList>
    </citation>
    <scope>NUCLEOTIDE SEQUENCE [LARGE SCALE GENOMIC DNA]</scope>
    <source>
        <strain evidence="1">ST1C</strain>
    </source>
</reference>
<feature type="non-terminal residue" evidence="1">
    <location>
        <position position="37"/>
    </location>
</feature>
<evidence type="ECO:0000313" key="1">
    <source>
        <dbReference type="EMBL" id="KAA6372407.1"/>
    </source>
</evidence>
<protein>
    <submittedName>
        <fullName evidence="1">Uncharacterized protein</fullName>
    </submittedName>
</protein>
<accession>A0A5J4UPU5</accession>
<dbReference type="AlphaFoldDB" id="A0A5J4UPU5"/>
<evidence type="ECO:0000313" key="2">
    <source>
        <dbReference type="Proteomes" id="UP000324800"/>
    </source>
</evidence>
<organism evidence="1 2">
    <name type="scientific">Streblomastix strix</name>
    <dbReference type="NCBI Taxonomy" id="222440"/>
    <lineage>
        <taxon>Eukaryota</taxon>
        <taxon>Metamonada</taxon>
        <taxon>Preaxostyla</taxon>
        <taxon>Oxymonadida</taxon>
        <taxon>Streblomastigidae</taxon>
        <taxon>Streblomastix</taxon>
    </lineage>
</organism>
<comment type="caution">
    <text evidence="1">The sequence shown here is derived from an EMBL/GenBank/DDBJ whole genome shotgun (WGS) entry which is preliminary data.</text>
</comment>
<dbReference type="Proteomes" id="UP000324800">
    <property type="component" value="Unassembled WGS sequence"/>
</dbReference>
<name>A0A5J4UPU5_9EUKA</name>
<proteinExistence type="predicted"/>
<gene>
    <name evidence="1" type="ORF">EZS28_032065</name>
</gene>
<dbReference type="EMBL" id="SNRW01013623">
    <property type="protein sequence ID" value="KAA6372407.1"/>
    <property type="molecule type" value="Genomic_DNA"/>
</dbReference>
<sequence length="37" mass="3900">MPTVRNISQLGGSGSPTVIGVLIQRPLFHVPSDTARP</sequence>